<dbReference type="EMBL" id="CABITT030000004">
    <property type="protein sequence ID" value="VVB02834.1"/>
    <property type="molecule type" value="Genomic_DNA"/>
</dbReference>
<organism evidence="2 3">
    <name type="scientific">Arabis nemorensis</name>
    <dbReference type="NCBI Taxonomy" id="586526"/>
    <lineage>
        <taxon>Eukaryota</taxon>
        <taxon>Viridiplantae</taxon>
        <taxon>Streptophyta</taxon>
        <taxon>Embryophyta</taxon>
        <taxon>Tracheophyta</taxon>
        <taxon>Spermatophyta</taxon>
        <taxon>Magnoliopsida</taxon>
        <taxon>eudicotyledons</taxon>
        <taxon>Gunneridae</taxon>
        <taxon>Pentapetalae</taxon>
        <taxon>rosids</taxon>
        <taxon>malvids</taxon>
        <taxon>Brassicales</taxon>
        <taxon>Brassicaceae</taxon>
        <taxon>Arabideae</taxon>
        <taxon>Arabis</taxon>
    </lineage>
</organism>
<feature type="compositionally biased region" description="Low complexity" evidence="1">
    <location>
        <begin position="83"/>
        <end position="105"/>
    </location>
</feature>
<feature type="region of interest" description="Disordered" evidence="1">
    <location>
        <begin position="1"/>
        <end position="146"/>
    </location>
</feature>
<evidence type="ECO:0000313" key="3">
    <source>
        <dbReference type="Proteomes" id="UP000489600"/>
    </source>
</evidence>
<dbReference type="OrthoDB" id="10658399at2759"/>
<sequence>MEYDGSETSDHGWTKVENRKQKQQAKIVAEKELRMARYKNMKAEETKKTTPKVSLPKAAEKEKIPPVSLPESAKPKEVSLPESAAKIDASDLAASLADSSAPSLSETSEVPKGPTESAEYDGSETSDQGWTKVENRKQKQREKQQAKILAAKEARVARYKNLKAEEIKKTRKVSLLEAAEKEKMPAVSLPESAKPKQVPKLRQR</sequence>
<feature type="compositionally biased region" description="Basic and acidic residues" evidence="1">
    <location>
        <begin position="8"/>
        <end position="20"/>
    </location>
</feature>
<accession>A0A565BPM2</accession>
<evidence type="ECO:0000313" key="2">
    <source>
        <dbReference type="EMBL" id="VVB02834.1"/>
    </source>
</evidence>
<dbReference type="AlphaFoldDB" id="A0A565BPM2"/>
<feature type="compositionally biased region" description="Basic and acidic residues" evidence="1">
    <location>
        <begin position="28"/>
        <end position="48"/>
    </location>
</feature>
<dbReference type="Proteomes" id="UP000489600">
    <property type="component" value="Unassembled WGS sequence"/>
</dbReference>
<protein>
    <submittedName>
        <fullName evidence="2">Uncharacterized protein</fullName>
    </submittedName>
</protein>
<name>A0A565BPM2_9BRAS</name>
<feature type="compositionally biased region" description="Basic and acidic residues" evidence="1">
    <location>
        <begin position="133"/>
        <end position="146"/>
    </location>
</feature>
<keyword evidence="3" id="KW-1185">Reference proteome</keyword>
<gene>
    <name evidence="2" type="ORF">ANE_LOCUS13278</name>
</gene>
<proteinExistence type="predicted"/>
<comment type="caution">
    <text evidence="2">The sequence shown here is derived from an EMBL/GenBank/DDBJ whole genome shotgun (WGS) entry which is preliminary data.</text>
</comment>
<feature type="region of interest" description="Disordered" evidence="1">
    <location>
        <begin position="181"/>
        <end position="204"/>
    </location>
</feature>
<reference evidence="2" key="1">
    <citation type="submission" date="2019-07" db="EMBL/GenBank/DDBJ databases">
        <authorList>
            <person name="Dittberner H."/>
        </authorList>
    </citation>
    <scope>NUCLEOTIDE SEQUENCE [LARGE SCALE GENOMIC DNA]</scope>
</reference>
<evidence type="ECO:0000256" key="1">
    <source>
        <dbReference type="SAM" id="MobiDB-lite"/>
    </source>
</evidence>